<dbReference type="InterPro" id="IPR034197">
    <property type="entry name" value="Peptidases_S8_3"/>
</dbReference>
<dbReference type="SUPFAM" id="SSF52743">
    <property type="entry name" value="Subtilisin-like"/>
    <property type="match status" value="1"/>
</dbReference>
<dbReference type="PROSITE" id="PS51892">
    <property type="entry name" value="SUBTILASE"/>
    <property type="match status" value="1"/>
</dbReference>
<dbReference type="GO" id="GO:0006508">
    <property type="term" value="P:proteolysis"/>
    <property type="evidence" value="ECO:0007669"/>
    <property type="project" value="UniProtKB-KW"/>
</dbReference>
<dbReference type="GO" id="GO:0005576">
    <property type="term" value="C:extracellular region"/>
    <property type="evidence" value="ECO:0007669"/>
    <property type="project" value="UniProtKB-SubCell"/>
</dbReference>
<sequence>MALPPSMLQTICFLYAALLLLSSSSADPIRQQYVVYMGSSSSSANGGEFAPESAYLQMLSSVTESDDGGEMGLVRRYQHAFRGFSAMLTEDQASALSGQEGVISVFPDPILKLHTTRSWDFLESMSGLSNLMSSSNSSSSSTSGHHIYGVPSPRRDVNVIIGVIDTGIWPESPSFNDEGIGEIPSRWKGICMEGSDFRKSNCNRKLIGARYYGTERTYNDNKTHSSKPKGSPRDTVGHGTHTASIAAGSPVANASYYGLARGTAKGGAPSARIAVYKACSEDGCSGSTLLKAIDDAIADGVDFISISIGMSSTFQADFLEDPIAIGAFHAQEKGVTVVCSAGNEGPQLNTVVNSAPWIFTAAASNIDRDFQSTLVLGDGRTFKVRCKYLLLLNLMFNAMEIMLRALFLLLWEFSSNCYPGSLDRNKVAGKIVVCVASDFSISRRIRKMVVEDARGRGMILVNPEDTGVPFDSGTFPFIEVGGRYGTSILKYMNKTKNPKGTILAAVDVPGYRPAPSVAYFSSRGPGPLTENILKILAAFPPKNVTGTVPAGEKPSWYALKSGTSMACPHVTGAAAFVKSVHPKWSPSMIKSALMTTGNLCCYTLIIVMINLSKLEPIF</sequence>
<dbReference type="AlphaFoldDB" id="A0AAV0KGJ6"/>
<comment type="subcellular location">
    <subcellularLocation>
        <location evidence="1">Secreted</location>
    </subcellularLocation>
</comment>
<feature type="domain" description="Peptidase S8/S53" evidence="11">
    <location>
        <begin position="158"/>
        <end position="596"/>
    </location>
</feature>
<feature type="active site" description="Charge relay system" evidence="7 8">
    <location>
        <position position="564"/>
    </location>
</feature>
<evidence type="ECO:0000259" key="11">
    <source>
        <dbReference type="Pfam" id="PF00082"/>
    </source>
</evidence>
<evidence type="ECO:0000313" key="14">
    <source>
        <dbReference type="Proteomes" id="UP001154282"/>
    </source>
</evidence>
<evidence type="ECO:0000256" key="8">
    <source>
        <dbReference type="PROSITE-ProRule" id="PRU01240"/>
    </source>
</evidence>
<evidence type="ECO:0000256" key="5">
    <source>
        <dbReference type="ARBA" id="ARBA00022801"/>
    </source>
</evidence>
<name>A0AAV0KGJ6_9ROSI</name>
<comment type="similarity">
    <text evidence="2 8">Belongs to the peptidase S8 family.</text>
</comment>
<keyword evidence="14" id="KW-1185">Reference proteome</keyword>
<dbReference type="InterPro" id="IPR037045">
    <property type="entry name" value="S8pro/Inhibitor_I9_sf"/>
</dbReference>
<dbReference type="InterPro" id="IPR023828">
    <property type="entry name" value="Peptidase_S8_Ser-AS"/>
</dbReference>
<evidence type="ECO:0000256" key="9">
    <source>
        <dbReference type="SAM" id="MobiDB-lite"/>
    </source>
</evidence>
<dbReference type="Gene3D" id="3.50.30.30">
    <property type="match status" value="1"/>
</dbReference>
<dbReference type="CDD" id="cd02120">
    <property type="entry name" value="PA_subtilisin_like"/>
    <property type="match status" value="1"/>
</dbReference>
<evidence type="ECO:0000256" key="6">
    <source>
        <dbReference type="ARBA" id="ARBA00022825"/>
    </source>
</evidence>
<evidence type="ECO:0000256" key="7">
    <source>
        <dbReference type="PIRSR" id="PIRSR615500-1"/>
    </source>
</evidence>
<dbReference type="InterPro" id="IPR000209">
    <property type="entry name" value="Peptidase_S8/S53_dom"/>
</dbReference>
<dbReference type="Proteomes" id="UP001154282">
    <property type="component" value="Unassembled WGS sequence"/>
</dbReference>
<feature type="domain" description="Inhibitor I9" evidence="12">
    <location>
        <begin position="32"/>
        <end position="114"/>
    </location>
</feature>
<dbReference type="EMBL" id="CAMGYJ010000005">
    <property type="protein sequence ID" value="CAI0421385.1"/>
    <property type="molecule type" value="Genomic_DNA"/>
</dbReference>
<dbReference type="PROSITE" id="PS00138">
    <property type="entry name" value="SUBTILASE_SER"/>
    <property type="match status" value="1"/>
</dbReference>
<feature type="signal peptide" evidence="10">
    <location>
        <begin position="1"/>
        <end position="26"/>
    </location>
</feature>
<dbReference type="Pfam" id="PF00082">
    <property type="entry name" value="Peptidase_S8"/>
    <property type="match status" value="1"/>
</dbReference>
<dbReference type="PANTHER" id="PTHR10795">
    <property type="entry name" value="PROPROTEIN CONVERTASE SUBTILISIN/KEXIN"/>
    <property type="match status" value="1"/>
</dbReference>
<dbReference type="GO" id="GO:0004252">
    <property type="term" value="F:serine-type endopeptidase activity"/>
    <property type="evidence" value="ECO:0007669"/>
    <property type="project" value="UniProtKB-UniRule"/>
</dbReference>
<feature type="region of interest" description="Disordered" evidence="9">
    <location>
        <begin position="217"/>
        <end position="243"/>
    </location>
</feature>
<evidence type="ECO:0000259" key="12">
    <source>
        <dbReference type="Pfam" id="PF05922"/>
    </source>
</evidence>
<evidence type="ECO:0000256" key="10">
    <source>
        <dbReference type="SAM" id="SignalP"/>
    </source>
</evidence>
<evidence type="ECO:0000256" key="3">
    <source>
        <dbReference type="ARBA" id="ARBA00022670"/>
    </source>
</evidence>
<feature type="active site" description="Charge relay system" evidence="7 8">
    <location>
        <position position="165"/>
    </location>
</feature>
<dbReference type="Gene3D" id="3.30.70.80">
    <property type="entry name" value="Peptidase S8 propeptide/proteinase inhibitor I9"/>
    <property type="match status" value="1"/>
</dbReference>
<dbReference type="Pfam" id="PF05922">
    <property type="entry name" value="Inhibitor_I9"/>
    <property type="match status" value="1"/>
</dbReference>
<protein>
    <submittedName>
        <fullName evidence="13">Uncharacterized protein</fullName>
    </submittedName>
</protein>
<keyword evidence="4 10" id="KW-0732">Signal</keyword>
<evidence type="ECO:0000256" key="2">
    <source>
        <dbReference type="ARBA" id="ARBA00011073"/>
    </source>
</evidence>
<evidence type="ECO:0000256" key="4">
    <source>
        <dbReference type="ARBA" id="ARBA00022729"/>
    </source>
</evidence>
<keyword evidence="5 8" id="KW-0378">Hydrolase</keyword>
<evidence type="ECO:0000256" key="1">
    <source>
        <dbReference type="ARBA" id="ARBA00004613"/>
    </source>
</evidence>
<feature type="chain" id="PRO_5043583694" evidence="10">
    <location>
        <begin position="27"/>
        <end position="618"/>
    </location>
</feature>
<dbReference type="InterPro" id="IPR010259">
    <property type="entry name" value="S8pro/Inhibitor_I9"/>
</dbReference>
<dbReference type="InterPro" id="IPR036852">
    <property type="entry name" value="Peptidase_S8/S53_dom_sf"/>
</dbReference>
<comment type="caution">
    <text evidence="13">The sequence shown here is derived from an EMBL/GenBank/DDBJ whole genome shotgun (WGS) entry which is preliminary data.</text>
</comment>
<evidence type="ECO:0000313" key="13">
    <source>
        <dbReference type="EMBL" id="CAI0421385.1"/>
    </source>
</evidence>
<proteinExistence type="inferred from homology"/>
<keyword evidence="6 8" id="KW-0720">Serine protease</keyword>
<feature type="active site" description="Charge relay system" evidence="7 8">
    <location>
        <position position="238"/>
    </location>
</feature>
<keyword evidence="3 8" id="KW-0645">Protease</keyword>
<reference evidence="13" key="1">
    <citation type="submission" date="2022-08" db="EMBL/GenBank/DDBJ databases">
        <authorList>
            <person name="Gutierrez-Valencia J."/>
        </authorList>
    </citation>
    <scope>NUCLEOTIDE SEQUENCE</scope>
</reference>
<gene>
    <name evidence="13" type="ORF">LITE_LOCUS18721</name>
</gene>
<dbReference type="Gene3D" id="3.40.50.200">
    <property type="entry name" value="Peptidase S8/S53 domain"/>
    <property type="match status" value="1"/>
</dbReference>
<dbReference type="InterPro" id="IPR015500">
    <property type="entry name" value="Peptidase_S8_subtilisin-rel"/>
</dbReference>
<organism evidence="13 14">
    <name type="scientific">Linum tenue</name>
    <dbReference type="NCBI Taxonomy" id="586396"/>
    <lineage>
        <taxon>Eukaryota</taxon>
        <taxon>Viridiplantae</taxon>
        <taxon>Streptophyta</taxon>
        <taxon>Embryophyta</taxon>
        <taxon>Tracheophyta</taxon>
        <taxon>Spermatophyta</taxon>
        <taxon>Magnoliopsida</taxon>
        <taxon>eudicotyledons</taxon>
        <taxon>Gunneridae</taxon>
        <taxon>Pentapetalae</taxon>
        <taxon>rosids</taxon>
        <taxon>fabids</taxon>
        <taxon>Malpighiales</taxon>
        <taxon>Linaceae</taxon>
        <taxon>Linum</taxon>
    </lineage>
</organism>
<accession>A0AAV0KGJ6</accession>
<dbReference type="InterPro" id="IPR045051">
    <property type="entry name" value="SBT"/>
</dbReference>
<dbReference type="CDD" id="cd04852">
    <property type="entry name" value="Peptidases_S8_3"/>
    <property type="match status" value="1"/>
</dbReference>
<dbReference type="PRINTS" id="PR00723">
    <property type="entry name" value="SUBTILISIN"/>
</dbReference>